<evidence type="ECO:0000256" key="3">
    <source>
        <dbReference type="ARBA" id="ARBA00023125"/>
    </source>
</evidence>
<feature type="domain" description="HTH lysR-type" evidence="7">
    <location>
        <begin position="10"/>
        <end position="67"/>
    </location>
</feature>
<keyword evidence="9" id="KW-1185">Reference proteome</keyword>
<dbReference type="SUPFAM" id="SSF53850">
    <property type="entry name" value="Periplasmic binding protein-like II"/>
    <property type="match status" value="1"/>
</dbReference>
<dbReference type="OrthoDB" id="8437302at2"/>
<organism evidence="8 9">
    <name type="scientific">Nibricoccus aquaticus</name>
    <dbReference type="NCBI Taxonomy" id="2576891"/>
    <lineage>
        <taxon>Bacteria</taxon>
        <taxon>Pseudomonadati</taxon>
        <taxon>Verrucomicrobiota</taxon>
        <taxon>Opitutia</taxon>
        <taxon>Opitutales</taxon>
        <taxon>Opitutaceae</taxon>
        <taxon>Nibricoccus</taxon>
    </lineage>
</organism>
<gene>
    <name evidence="8" type="ORF">CMV30_03650</name>
</gene>
<dbReference type="FunFam" id="1.10.10.10:FF:000001">
    <property type="entry name" value="LysR family transcriptional regulator"/>
    <property type="match status" value="1"/>
</dbReference>
<dbReference type="Proteomes" id="UP000217265">
    <property type="component" value="Chromosome"/>
</dbReference>
<dbReference type="Gene3D" id="3.40.190.290">
    <property type="match status" value="1"/>
</dbReference>
<evidence type="ECO:0000259" key="7">
    <source>
        <dbReference type="PROSITE" id="PS50931"/>
    </source>
</evidence>
<dbReference type="InterPro" id="IPR036390">
    <property type="entry name" value="WH_DNA-bd_sf"/>
</dbReference>
<keyword evidence="6" id="KW-1133">Transmembrane helix</keyword>
<keyword evidence="3" id="KW-0238">DNA-binding</keyword>
<evidence type="ECO:0000313" key="8">
    <source>
        <dbReference type="EMBL" id="ATC65972.1"/>
    </source>
</evidence>
<dbReference type="GO" id="GO:0003700">
    <property type="term" value="F:DNA-binding transcription factor activity"/>
    <property type="evidence" value="ECO:0007669"/>
    <property type="project" value="InterPro"/>
</dbReference>
<dbReference type="Gene3D" id="1.10.10.10">
    <property type="entry name" value="Winged helix-like DNA-binding domain superfamily/Winged helix DNA-binding domain"/>
    <property type="match status" value="1"/>
</dbReference>
<dbReference type="PANTHER" id="PTHR30419">
    <property type="entry name" value="HTH-TYPE TRANSCRIPTIONAL REGULATOR YBHD"/>
    <property type="match status" value="1"/>
</dbReference>
<evidence type="ECO:0000256" key="5">
    <source>
        <dbReference type="SAM" id="Coils"/>
    </source>
</evidence>
<protein>
    <submittedName>
        <fullName evidence="8">LysR family transcriptional regulator</fullName>
    </submittedName>
</protein>
<proteinExistence type="inferred from homology"/>
<evidence type="ECO:0000313" key="9">
    <source>
        <dbReference type="Proteomes" id="UP000217265"/>
    </source>
</evidence>
<evidence type="ECO:0000256" key="1">
    <source>
        <dbReference type="ARBA" id="ARBA00009437"/>
    </source>
</evidence>
<dbReference type="InterPro" id="IPR036388">
    <property type="entry name" value="WH-like_DNA-bd_sf"/>
</dbReference>
<dbReference type="KEGG" id="vbh:CMV30_03650"/>
<dbReference type="PRINTS" id="PR00039">
    <property type="entry name" value="HTHLYSR"/>
</dbReference>
<keyword evidence="5" id="KW-0175">Coiled coil</keyword>
<dbReference type="InterPro" id="IPR000847">
    <property type="entry name" value="LysR_HTH_N"/>
</dbReference>
<keyword evidence="6" id="KW-0472">Membrane</keyword>
<dbReference type="InterPro" id="IPR050950">
    <property type="entry name" value="HTH-type_LysR_regulators"/>
</dbReference>
<dbReference type="GO" id="GO:0005829">
    <property type="term" value="C:cytosol"/>
    <property type="evidence" value="ECO:0007669"/>
    <property type="project" value="TreeGrafter"/>
</dbReference>
<reference evidence="8 9" key="1">
    <citation type="submission" date="2017-09" db="EMBL/GenBank/DDBJ databases">
        <title>Complete genome sequence of Verrucomicrobial strain HZ-65, isolated from freshwater.</title>
        <authorList>
            <person name="Choi A."/>
        </authorList>
    </citation>
    <scope>NUCLEOTIDE SEQUENCE [LARGE SCALE GENOMIC DNA]</scope>
    <source>
        <strain evidence="8 9">HZ-65</strain>
    </source>
</reference>
<keyword evidence="2" id="KW-0805">Transcription regulation</keyword>
<dbReference type="Pfam" id="PF00126">
    <property type="entry name" value="HTH_1"/>
    <property type="match status" value="1"/>
</dbReference>
<dbReference type="Pfam" id="PF03466">
    <property type="entry name" value="LysR_substrate"/>
    <property type="match status" value="1"/>
</dbReference>
<keyword evidence="4" id="KW-0804">Transcription</keyword>
<dbReference type="EMBL" id="CP023344">
    <property type="protein sequence ID" value="ATC65972.1"/>
    <property type="molecule type" value="Genomic_DNA"/>
</dbReference>
<sequence>MHELIKTAAFDLYELHLFQLVVKHRSFTKASEIAGITQSAMTRQMQGLETSVGLDLLERTTRSVRLTSAGEFLHREASRLLGDAEQALQRLHEQFSDSKKEIRVGVSRSLCLAHLPGFFHANIRHTPLVGYRISSEPSADILTALEANELDIGVLSRPKKLPGTLRITHRFEDTFTLIASDDLAGEFAQMPKSKERRTAWAERQNWLLLDKQTNTGQRLNTFIARQGWNVNPIMQLDSFDMIINLVSLGMGVSFVPIRALALYSRKKNLKRIKLPVRFIRELVVVIRQHRKMPDHFTQFIENILF</sequence>
<evidence type="ECO:0000256" key="4">
    <source>
        <dbReference type="ARBA" id="ARBA00023163"/>
    </source>
</evidence>
<dbReference type="SUPFAM" id="SSF46785">
    <property type="entry name" value="Winged helix' DNA-binding domain"/>
    <property type="match status" value="1"/>
</dbReference>
<evidence type="ECO:0000256" key="6">
    <source>
        <dbReference type="SAM" id="Phobius"/>
    </source>
</evidence>
<name>A0A290QNL8_9BACT</name>
<comment type="similarity">
    <text evidence="1">Belongs to the LysR transcriptional regulatory family.</text>
</comment>
<feature type="transmembrane region" description="Helical" evidence="6">
    <location>
        <begin position="241"/>
        <end position="263"/>
    </location>
</feature>
<dbReference type="CDD" id="cd05466">
    <property type="entry name" value="PBP2_LTTR_substrate"/>
    <property type="match status" value="1"/>
</dbReference>
<evidence type="ECO:0000256" key="2">
    <source>
        <dbReference type="ARBA" id="ARBA00023015"/>
    </source>
</evidence>
<dbReference type="PROSITE" id="PS50931">
    <property type="entry name" value="HTH_LYSR"/>
    <property type="match status" value="1"/>
</dbReference>
<keyword evidence="6" id="KW-0812">Transmembrane</keyword>
<dbReference type="AlphaFoldDB" id="A0A290QNL8"/>
<dbReference type="InterPro" id="IPR005119">
    <property type="entry name" value="LysR_subst-bd"/>
</dbReference>
<accession>A0A290QNL8</accession>
<feature type="coiled-coil region" evidence="5">
    <location>
        <begin position="74"/>
        <end position="101"/>
    </location>
</feature>
<dbReference type="GO" id="GO:0003677">
    <property type="term" value="F:DNA binding"/>
    <property type="evidence" value="ECO:0007669"/>
    <property type="project" value="UniProtKB-KW"/>
</dbReference>